<keyword evidence="5" id="KW-0378">Hydrolase</keyword>
<dbReference type="EMBL" id="CP026520">
    <property type="protein sequence ID" value="QAV18447.1"/>
    <property type="molecule type" value="Genomic_DNA"/>
</dbReference>
<keyword evidence="7" id="KW-1185">Reference proteome</keyword>
<dbReference type="PROSITE" id="PS50853">
    <property type="entry name" value="FN3"/>
    <property type="match status" value="1"/>
</dbReference>
<accession>A0A410WW19</accession>
<name>A0A410WW19_9BACL</name>
<evidence type="ECO:0000256" key="2">
    <source>
        <dbReference type="SAM" id="MobiDB-lite"/>
    </source>
</evidence>
<feature type="region of interest" description="Disordered" evidence="2">
    <location>
        <begin position="524"/>
        <end position="543"/>
    </location>
</feature>
<keyword evidence="1" id="KW-0732">Signal</keyword>
<dbReference type="AlphaFoldDB" id="A0A410WW19"/>
<dbReference type="KEGG" id="pchi:PC41400_12480"/>
<evidence type="ECO:0000313" key="7">
    <source>
        <dbReference type="Proteomes" id="UP001527202"/>
    </source>
</evidence>
<dbReference type="Gene3D" id="2.60.40.10">
    <property type="entry name" value="Immunoglobulins"/>
    <property type="match status" value="1"/>
</dbReference>
<evidence type="ECO:0000313" key="4">
    <source>
        <dbReference type="EMBL" id="MCY9594300.1"/>
    </source>
</evidence>
<organism evidence="5 6">
    <name type="scientific">Paenibacillus chitinolyticus</name>
    <dbReference type="NCBI Taxonomy" id="79263"/>
    <lineage>
        <taxon>Bacteria</taxon>
        <taxon>Bacillati</taxon>
        <taxon>Bacillota</taxon>
        <taxon>Bacilli</taxon>
        <taxon>Bacillales</taxon>
        <taxon>Paenibacillaceae</taxon>
        <taxon>Paenibacillus</taxon>
    </lineage>
</organism>
<dbReference type="Proteomes" id="UP001527202">
    <property type="component" value="Unassembled WGS sequence"/>
</dbReference>
<gene>
    <name evidence="4" type="ORF">M5X16_00715</name>
    <name evidence="5" type="ORF">PC41400_12480</name>
</gene>
<dbReference type="InterPro" id="IPR003961">
    <property type="entry name" value="FN3_dom"/>
</dbReference>
<dbReference type="GO" id="GO:0016787">
    <property type="term" value="F:hydrolase activity"/>
    <property type="evidence" value="ECO:0007669"/>
    <property type="project" value="UniProtKB-KW"/>
</dbReference>
<dbReference type="InterPro" id="IPR013783">
    <property type="entry name" value="Ig-like_fold"/>
</dbReference>
<protein>
    <submittedName>
        <fullName evidence="4">Family 10 glycosylhydrolase</fullName>
    </submittedName>
    <submittedName>
        <fullName evidence="5">Glycosyl hydrolase</fullName>
    </submittedName>
</protein>
<dbReference type="PANTHER" id="PTHR43405">
    <property type="entry name" value="GLYCOSYL HYDROLASE DIGH"/>
    <property type="match status" value="1"/>
</dbReference>
<feature type="domain" description="Fibronectin type-III" evidence="3">
    <location>
        <begin position="441"/>
        <end position="538"/>
    </location>
</feature>
<reference evidence="4 7" key="2">
    <citation type="submission" date="2022-05" db="EMBL/GenBank/DDBJ databases">
        <title>Genome Sequencing of Bee-Associated Microbes.</title>
        <authorList>
            <person name="Dunlap C."/>
        </authorList>
    </citation>
    <scope>NUCLEOTIDE SEQUENCE [LARGE SCALE GENOMIC DNA]</scope>
    <source>
        <strain evidence="4 7">NRRL B-23120</strain>
    </source>
</reference>
<proteinExistence type="predicted"/>
<dbReference type="GeneID" id="95375627"/>
<dbReference type="SUPFAM" id="SSF51445">
    <property type="entry name" value="(Trans)glycosidases"/>
    <property type="match status" value="1"/>
</dbReference>
<dbReference type="EMBL" id="JAMDMJ010000001">
    <property type="protein sequence ID" value="MCY9594300.1"/>
    <property type="molecule type" value="Genomic_DNA"/>
</dbReference>
<evidence type="ECO:0000256" key="1">
    <source>
        <dbReference type="ARBA" id="ARBA00022729"/>
    </source>
</evidence>
<dbReference type="RefSeq" id="WP_042228259.1">
    <property type="nucleotide sequence ID" value="NZ_CP026520.1"/>
</dbReference>
<dbReference type="InterPro" id="IPR052177">
    <property type="entry name" value="Divisome_Glycosyl_Hydrolase"/>
</dbReference>
<reference evidence="5 6" key="1">
    <citation type="submission" date="2018-01" db="EMBL/GenBank/DDBJ databases">
        <title>The whole genome sequencing and assembly of Paenibacillus chitinolyticus KCCM 41400 strain.</title>
        <authorList>
            <person name="Kim J.-Y."/>
            <person name="Park M.-K."/>
            <person name="Lee Y.-J."/>
            <person name="Yi H."/>
            <person name="Bahn Y.-S."/>
            <person name="Kim J.F."/>
            <person name="Lee D.-W."/>
        </authorList>
    </citation>
    <scope>NUCLEOTIDE SEQUENCE [LARGE SCALE GENOMIC DNA]</scope>
    <source>
        <strain evidence="5 6">KCCM 41400</strain>
    </source>
</reference>
<dbReference type="InterPro" id="IPR003790">
    <property type="entry name" value="GHL10"/>
</dbReference>
<dbReference type="Gene3D" id="3.20.20.80">
    <property type="entry name" value="Glycosidases"/>
    <property type="match status" value="1"/>
</dbReference>
<dbReference type="PANTHER" id="PTHR43405:SF1">
    <property type="entry name" value="GLYCOSYL HYDROLASE DIGH"/>
    <property type="match status" value="1"/>
</dbReference>
<evidence type="ECO:0000313" key="5">
    <source>
        <dbReference type="EMBL" id="QAV18447.1"/>
    </source>
</evidence>
<evidence type="ECO:0000259" key="3">
    <source>
        <dbReference type="PROSITE" id="PS50853"/>
    </source>
</evidence>
<dbReference type="OrthoDB" id="9794671at2"/>
<dbReference type="InterPro" id="IPR017853">
    <property type="entry name" value="GH"/>
</dbReference>
<sequence length="543" mass="59739">MNKKHIAALVALAFTAALLVFLTGSLGGRKSLLAQTLSAAGSKAGSITQAENQALSAPRQLRAVWIATAWNIDWPSSQGLSAAKQQQEFIAMLDEAKNVGMNAVIVQVKPNADSLYPSEYGPWSDVLTGKQGQSPGYDPLAFMIEEAHKRNLEFHAWFNPYRIGKTKDTAKLAADHPALKHPDWVAVYAGTRYYNPGIPEVRDFVVAGISEVVKKYDIDAVHLDDYFYPYPEKGKDFPDDSAYQKYRKSEFGSKPNWRRDNVNRLVEAIHAAIKKEKPYVKFGISPFGVWRNQNADPTGSETTAGTTNYDTLFADTRAWINAGWVDYIAPQLYWNFGFKPAAYDKLADWWIKETEGKPVQLYIGHAPFKIGQHEPPGWQNPDELPDQLKFNARSAGKISGSILFSLKDIRRNPLGFRDRLNTELYASPALVPPMPWLGSAAPQPPKALTAEGTADGVRLDWRDGGGNPAYYAVYRAEGSGSEAARLVGTVRSGGSGAQSFTDRAAPAGKPLRYVVTALDRLHNESTTSRTASADVPGRFAKAK</sequence>
<evidence type="ECO:0000313" key="6">
    <source>
        <dbReference type="Proteomes" id="UP000288943"/>
    </source>
</evidence>
<dbReference type="Pfam" id="PF02638">
    <property type="entry name" value="GHL10"/>
    <property type="match status" value="1"/>
</dbReference>
<dbReference type="Proteomes" id="UP000288943">
    <property type="component" value="Chromosome"/>
</dbReference>